<evidence type="ECO:0000313" key="2">
    <source>
        <dbReference type="Proteomes" id="UP000291084"/>
    </source>
</evidence>
<organism evidence="1 2">
    <name type="scientific">Vigna angularis var. angularis</name>
    <dbReference type="NCBI Taxonomy" id="157739"/>
    <lineage>
        <taxon>Eukaryota</taxon>
        <taxon>Viridiplantae</taxon>
        <taxon>Streptophyta</taxon>
        <taxon>Embryophyta</taxon>
        <taxon>Tracheophyta</taxon>
        <taxon>Spermatophyta</taxon>
        <taxon>Magnoliopsida</taxon>
        <taxon>eudicotyledons</taxon>
        <taxon>Gunneridae</taxon>
        <taxon>Pentapetalae</taxon>
        <taxon>rosids</taxon>
        <taxon>fabids</taxon>
        <taxon>Fabales</taxon>
        <taxon>Fabaceae</taxon>
        <taxon>Papilionoideae</taxon>
        <taxon>50 kb inversion clade</taxon>
        <taxon>NPAAA clade</taxon>
        <taxon>indigoferoid/millettioid clade</taxon>
        <taxon>Phaseoleae</taxon>
        <taxon>Vigna</taxon>
    </lineage>
</organism>
<gene>
    <name evidence="1" type="primary">Vigan.08G257100</name>
    <name evidence="1" type="ORF">VIGAN_08257100</name>
</gene>
<name>A0A0S3SSH0_PHAAN</name>
<dbReference type="Proteomes" id="UP000291084">
    <property type="component" value="Chromosome 8"/>
</dbReference>
<feature type="non-terminal residue" evidence="1">
    <location>
        <position position="101"/>
    </location>
</feature>
<dbReference type="AlphaFoldDB" id="A0A0S3SSH0"/>
<accession>A0A0S3SSH0</accession>
<sequence length="101" mass="11799">MLQGRRWLSDNGDELAVVMVADDGLLRCKRLQKLEVLWFNWCFQINANDFCRRLAMKGVTKLQNFGSVFNILIHVFRNKEIPQNLIYSFLLFISFSSLILG</sequence>
<evidence type="ECO:0000313" key="1">
    <source>
        <dbReference type="EMBL" id="BAT95773.1"/>
    </source>
</evidence>
<dbReference type="EMBL" id="AP015041">
    <property type="protein sequence ID" value="BAT95773.1"/>
    <property type="molecule type" value="Genomic_DNA"/>
</dbReference>
<protein>
    <submittedName>
        <fullName evidence="1">Uncharacterized protein</fullName>
    </submittedName>
</protein>
<proteinExistence type="predicted"/>
<reference evidence="1 2" key="1">
    <citation type="journal article" date="2015" name="Sci. Rep.">
        <title>The power of single molecule real-time sequencing technology in the de novo assembly of a eukaryotic genome.</title>
        <authorList>
            <person name="Sakai H."/>
            <person name="Naito K."/>
            <person name="Ogiso-Tanaka E."/>
            <person name="Takahashi Y."/>
            <person name="Iseki K."/>
            <person name="Muto C."/>
            <person name="Satou K."/>
            <person name="Teruya K."/>
            <person name="Shiroma A."/>
            <person name="Shimoji M."/>
            <person name="Hirano T."/>
            <person name="Itoh T."/>
            <person name="Kaga A."/>
            <person name="Tomooka N."/>
        </authorList>
    </citation>
    <scope>NUCLEOTIDE SEQUENCE [LARGE SCALE GENOMIC DNA]</scope>
    <source>
        <strain evidence="2">cv. Shumari</strain>
    </source>
</reference>
<keyword evidence="2" id="KW-1185">Reference proteome</keyword>